<dbReference type="OrthoDB" id="9805588at2"/>
<evidence type="ECO:0000313" key="4">
    <source>
        <dbReference type="Proteomes" id="UP000245670"/>
    </source>
</evidence>
<evidence type="ECO:0000313" key="3">
    <source>
        <dbReference type="EMBL" id="PWG05640.1"/>
    </source>
</evidence>
<dbReference type="SMART" id="SM01118">
    <property type="entry name" value="CYTH"/>
    <property type="match status" value="1"/>
</dbReference>
<dbReference type="PIRSF" id="PIRSF016487">
    <property type="entry name" value="CYTH_UCP016487"/>
    <property type="match status" value="1"/>
</dbReference>
<organism evidence="3 4">
    <name type="scientific">Polaribacter aquimarinus</name>
    <dbReference type="NCBI Taxonomy" id="2100726"/>
    <lineage>
        <taxon>Bacteria</taxon>
        <taxon>Pseudomonadati</taxon>
        <taxon>Bacteroidota</taxon>
        <taxon>Flavobacteriia</taxon>
        <taxon>Flavobacteriales</taxon>
        <taxon>Flavobacteriaceae</taxon>
    </lineage>
</organism>
<dbReference type="PANTHER" id="PTHR40114:SF1">
    <property type="entry name" value="SLR0698 PROTEIN"/>
    <property type="match status" value="1"/>
</dbReference>
<dbReference type="RefSeq" id="WP_109403974.1">
    <property type="nucleotide sequence ID" value="NZ_QFFG01000002.1"/>
</dbReference>
<name>A0A2U2JBC6_9FLAO</name>
<dbReference type="EMBL" id="QFFG01000002">
    <property type="protein sequence ID" value="PWG05640.1"/>
    <property type="molecule type" value="Genomic_DNA"/>
</dbReference>
<evidence type="ECO:0000259" key="2">
    <source>
        <dbReference type="PROSITE" id="PS51707"/>
    </source>
</evidence>
<dbReference type="SUPFAM" id="SSF55154">
    <property type="entry name" value="CYTH-like phosphatases"/>
    <property type="match status" value="1"/>
</dbReference>
<accession>A0A2U2JBC6</accession>
<dbReference type="InterPro" id="IPR023577">
    <property type="entry name" value="CYTH_domain"/>
</dbReference>
<protein>
    <submittedName>
        <fullName evidence="3">Adenylate cyclase</fullName>
    </submittedName>
</protein>
<dbReference type="PANTHER" id="PTHR40114">
    <property type="entry name" value="SLR0698 PROTEIN"/>
    <property type="match status" value="1"/>
</dbReference>
<dbReference type="Proteomes" id="UP000245670">
    <property type="component" value="Unassembled WGS sequence"/>
</dbReference>
<dbReference type="AlphaFoldDB" id="A0A2U2JBC6"/>
<dbReference type="PROSITE" id="PS51707">
    <property type="entry name" value="CYTH"/>
    <property type="match status" value="1"/>
</dbReference>
<keyword evidence="4" id="KW-1185">Reference proteome</keyword>
<proteinExistence type="predicted"/>
<feature type="domain" description="CYTH" evidence="2">
    <location>
        <begin position="2"/>
        <end position="150"/>
    </location>
</feature>
<comment type="caution">
    <text evidence="3">The sequence shown here is derived from an EMBL/GenBank/DDBJ whole genome shotgun (WGS) entry which is preliminary data.</text>
</comment>
<evidence type="ECO:0000256" key="1">
    <source>
        <dbReference type="PIRSR" id="PIRSR016487-1"/>
    </source>
</evidence>
<feature type="active site" description="Proton acceptor" evidence="1">
    <location>
        <position position="30"/>
    </location>
</feature>
<dbReference type="CDD" id="cd07891">
    <property type="entry name" value="CYTH-like_CthTTM-like_1"/>
    <property type="match status" value="1"/>
</dbReference>
<dbReference type="InterPro" id="IPR033469">
    <property type="entry name" value="CYTH-like_dom_sf"/>
</dbReference>
<sequence length="157" mass="18369">MSIEIERKFLVKSDNFKKQSFQKKQIKQGYLNTNKNRNVRVRITNNSAYITVKGKSNASGTSRFEWEKKIDVKDAEKLLLLCEPSIIDKTRYLVKRGKHIFEIDEFFGDNQGLIIAEIELDAEDEKFDKPNWLGKEVTGNVKYYNSSISKHPFKNWS</sequence>
<reference evidence="3 4" key="1">
    <citation type="submission" date="2018-05" db="EMBL/GenBank/DDBJ databases">
        <title>Polaribacter aquimarinus sp. nov., isolated from sediment in a sediment of sea.</title>
        <authorList>
            <person name="Lu D."/>
        </authorList>
    </citation>
    <scope>NUCLEOTIDE SEQUENCE [LARGE SCALE GENOMIC DNA]</scope>
    <source>
        <strain evidence="3 4">ZY113</strain>
    </source>
</reference>
<dbReference type="Pfam" id="PF01928">
    <property type="entry name" value="CYTH"/>
    <property type="match status" value="1"/>
</dbReference>
<dbReference type="Gene3D" id="2.40.320.10">
    <property type="entry name" value="Hypothetical Protein Pfu-838710-001"/>
    <property type="match status" value="1"/>
</dbReference>
<dbReference type="InterPro" id="IPR012042">
    <property type="entry name" value="NeuTTM/CthTTM-like"/>
</dbReference>
<gene>
    <name evidence="3" type="ORF">DIS07_04130</name>
</gene>